<dbReference type="Proteomes" id="UP000539473">
    <property type="component" value="Unassembled WGS sequence"/>
</dbReference>
<dbReference type="Proteomes" id="UP000619376">
    <property type="component" value="Unassembled WGS sequence"/>
</dbReference>
<dbReference type="EMBL" id="BNAJ01000024">
    <property type="protein sequence ID" value="GHF65449.1"/>
    <property type="molecule type" value="Genomic_DNA"/>
</dbReference>
<evidence type="ECO:0000313" key="3">
    <source>
        <dbReference type="Proteomes" id="UP000539473"/>
    </source>
</evidence>
<gene>
    <name evidence="1" type="ORF">GCM10017781_46420</name>
    <name evidence="2" type="ORF">HNQ07_004726</name>
</gene>
<keyword evidence="4" id="KW-1185">Reference proteome</keyword>
<evidence type="ECO:0000313" key="1">
    <source>
        <dbReference type="EMBL" id="GHF65449.1"/>
    </source>
</evidence>
<evidence type="ECO:0000313" key="4">
    <source>
        <dbReference type="Proteomes" id="UP000619376"/>
    </source>
</evidence>
<reference evidence="2 3" key="3">
    <citation type="submission" date="2020-08" db="EMBL/GenBank/DDBJ databases">
        <title>Genomic Encyclopedia of Type Strains, Phase IV (KMG-IV): sequencing the most valuable type-strain genomes for metagenomic binning, comparative biology and taxonomic classification.</title>
        <authorList>
            <person name="Goeker M."/>
        </authorList>
    </citation>
    <scope>NUCLEOTIDE SEQUENCE [LARGE SCALE GENOMIC DNA]</scope>
    <source>
        <strain evidence="2 3">DSM 27521</strain>
    </source>
</reference>
<protein>
    <submittedName>
        <fullName evidence="2">Uncharacterized protein</fullName>
    </submittedName>
</protein>
<accession>A0A7W8KJ93</accession>
<evidence type="ECO:0000313" key="2">
    <source>
        <dbReference type="EMBL" id="MBB5379211.1"/>
    </source>
</evidence>
<sequence length="66" mass="7204">MGSRYDFTYPGCGYHAEDSGGEAWGMVAVSTPISCQDCRKLRDVEVGEYGLATRESEPCSWGTDAF</sequence>
<comment type="caution">
    <text evidence="2">The sequence shown here is derived from an EMBL/GenBank/DDBJ whole genome shotgun (WGS) entry which is preliminary data.</text>
</comment>
<dbReference type="RefSeq" id="WP_184116338.1">
    <property type="nucleotide sequence ID" value="NZ_BNAJ01000024.1"/>
</dbReference>
<organism evidence="2 3">
    <name type="scientific">Deinococcus metalli</name>
    <dbReference type="NCBI Taxonomy" id="1141878"/>
    <lineage>
        <taxon>Bacteria</taxon>
        <taxon>Thermotogati</taxon>
        <taxon>Deinococcota</taxon>
        <taxon>Deinococci</taxon>
        <taxon>Deinococcales</taxon>
        <taxon>Deinococcaceae</taxon>
        <taxon>Deinococcus</taxon>
    </lineage>
</organism>
<name>A0A7W8KJ93_9DEIO</name>
<proteinExistence type="predicted"/>
<reference evidence="1" key="1">
    <citation type="journal article" date="2014" name="Int. J. Syst. Evol. Microbiol.">
        <title>Complete genome of a new Firmicutes species belonging to the dominant human colonic microbiota ('Ruminococcus bicirculans') reveals two chromosomes and a selective capacity to utilize plant glucans.</title>
        <authorList>
            <consortium name="NISC Comparative Sequencing Program"/>
            <person name="Wegmann U."/>
            <person name="Louis P."/>
            <person name="Goesmann A."/>
            <person name="Henrissat B."/>
            <person name="Duncan S.H."/>
            <person name="Flint H.J."/>
        </authorList>
    </citation>
    <scope>NUCLEOTIDE SEQUENCE</scope>
    <source>
        <strain evidence="1">CGMCC 1.18437</strain>
    </source>
</reference>
<reference evidence="4" key="2">
    <citation type="journal article" date="2019" name="Int. J. Syst. Evol. Microbiol.">
        <title>The Global Catalogue of Microorganisms (GCM) 10K type strain sequencing project: providing services to taxonomists for standard genome sequencing and annotation.</title>
        <authorList>
            <consortium name="The Broad Institute Genomics Platform"/>
            <consortium name="The Broad Institute Genome Sequencing Center for Infectious Disease"/>
            <person name="Wu L."/>
            <person name="Ma J."/>
        </authorList>
    </citation>
    <scope>NUCLEOTIDE SEQUENCE [LARGE SCALE GENOMIC DNA]</scope>
    <source>
        <strain evidence="4">CGMCC 1.18437</strain>
    </source>
</reference>
<dbReference type="EMBL" id="JACHFK010000024">
    <property type="protein sequence ID" value="MBB5379211.1"/>
    <property type="molecule type" value="Genomic_DNA"/>
</dbReference>
<dbReference type="AlphaFoldDB" id="A0A7W8KJ93"/>
<reference evidence="1" key="4">
    <citation type="submission" date="2024-05" db="EMBL/GenBank/DDBJ databases">
        <authorList>
            <person name="Sun Q."/>
            <person name="Zhou Y."/>
        </authorList>
    </citation>
    <scope>NUCLEOTIDE SEQUENCE</scope>
    <source>
        <strain evidence="1">CGMCC 1.18437</strain>
    </source>
</reference>